<evidence type="ECO:0000256" key="6">
    <source>
        <dbReference type="ARBA" id="ARBA00022793"/>
    </source>
</evidence>
<keyword evidence="6" id="KW-0210">Decarboxylase</keyword>
<comment type="pathway">
    <text evidence="2">Polyol metabolism; (R,R)-butane-2,3-diol biosynthesis; (R,R)-butane-2,3-diol from pyruvate: step 2/3.</text>
</comment>
<dbReference type="SUPFAM" id="SSF117856">
    <property type="entry name" value="AF0104/ALDC/Ptd012-like"/>
    <property type="match status" value="1"/>
</dbReference>
<dbReference type="EMBL" id="NMWU01000006">
    <property type="protein sequence ID" value="PLS31715.1"/>
    <property type="molecule type" value="Genomic_DNA"/>
</dbReference>
<sequence>MHHVPCIIRLLFFLRMFFHANDPDMIRMALSTDVEEECPATYREGMTQSAAKNIGPIHEHGANVLYQHGTLAQLVPGLLEGTTTIGELLSHGDTGIGTGEGLDGELIMLDGVAYKIGASGRAEVVPDDFTLPFASVHHAAFQYQCERTDIGLEDLNRRIVAANGRANTFFSVIVRGTFSFIKTRAVIKQQAPYPTLEQVADRQAMFLGHDVRGTMLGYFSPVMFNGAAVAGFHEHFLSDDHSIGGHVLDAVLERGDILSQVFDTLVQHLPVDNPEYRSHDFSNDPIAEAIAKAE</sequence>
<comment type="caution">
    <text evidence="9">The sequence shown here is derived from an EMBL/GenBank/DDBJ whole genome shotgun (WGS) entry which is preliminary data.</text>
</comment>
<dbReference type="GO" id="GO:0047605">
    <property type="term" value="F:acetolactate decarboxylase activity"/>
    <property type="evidence" value="ECO:0007669"/>
    <property type="project" value="UniProtKB-EC"/>
</dbReference>
<evidence type="ECO:0000256" key="8">
    <source>
        <dbReference type="ARBA" id="ARBA00023239"/>
    </source>
</evidence>
<evidence type="ECO:0000256" key="1">
    <source>
        <dbReference type="ARBA" id="ARBA00001784"/>
    </source>
</evidence>
<evidence type="ECO:0000313" key="10">
    <source>
        <dbReference type="Proteomes" id="UP000235050"/>
    </source>
</evidence>
<dbReference type="UniPathway" id="UPA00626">
    <property type="reaction ID" value="UER00678"/>
</dbReference>
<name>A0A2N5JBY7_9BIFI</name>
<gene>
    <name evidence="9" type="ORF">Uis1B_0422</name>
</gene>
<proteinExistence type="inferred from homology"/>
<dbReference type="AlphaFoldDB" id="A0A2N5JBY7"/>
<dbReference type="CDD" id="cd17299">
    <property type="entry name" value="acetolactate_decarboxylase"/>
    <property type="match status" value="1"/>
</dbReference>
<evidence type="ECO:0000313" key="9">
    <source>
        <dbReference type="EMBL" id="PLS31715.1"/>
    </source>
</evidence>
<evidence type="ECO:0000256" key="4">
    <source>
        <dbReference type="ARBA" id="ARBA00013204"/>
    </source>
</evidence>
<evidence type="ECO:0000256" key="5">
    <source>
        <dbReference type="ARBA" id="ARBA00020164"/>
    </source>
</evidence>
<evidence type="ECO:0000256" key="3">
    <source>
        <dbReference type="ARBA" id="ARBA00007106"/>
    </source>
</evidence>
<reference evidence="9 10" key="1">
    <citation type="submission" date="2017-07" db="EMBL/GenBank/DDBJ databases">
        <title>Bifidobacterium novel species.</title>
        <authorList>
            <person name="Lugli G.A."/>
            <person name="Milani C."/>
            <person name="Duranti S."/>
            <person name="Mangifesta M."/>
        </authorList>
    </citation>
    <scope>NUCLEOTIDE SEQUENCE [LARGE SCALE GENOMIC DNA]</scope>
    <source>
        <strain evidence="10">Uis1B</strain>
    </source>
</reference>
<organism evidence="9 10">
    <name type="scientific">Bifidobacterium margollesii</name>
    <dbReference type="NCBI Taxonomy" id="2020964"/>
    <lineage>
        <taxon>Bacteria</taxon>
        <taxon>Bacillati</taxon>
        <taxon>Actinomycetota</taxon>
        <taxon>Actinomycetes</taxon>
        <taxon>Bifidobacteriales</taxon>
        <taxon>Bifidobacteriaceae</taxon>
        <taxon>Bifidobacterium</taxon>
    </lineage>
</organism>
<evidence type="ECO:0000256" key="7">
    <source>
        <dbReference type="ARBA" id="ARBA00023061"/>
    </source>
</evidence>
<dbReference type="Gene3D" id="3.30.1330.80">
    <property type="entry name" value="Hypothetical protein, similar to alpha- acetolactate decarboxylase, domain 2"/>
    <property type="match status" value="2"/>
</dbReference>
<dbReference type="EC" id="4.1.1.5" evidence="4"/>
<dbReference type="InterPro" id="IPR005128">
    <property type="entry name" value="Acetolactate_a_deCO2ase"/>
</dbReference>
<dbReference type="PANTHER" id="PTHR35524">
    <property type="entry name" value="ALPHA-ACETOLACTATE DECARBOXYLASE"/>
    <property type="match status" value="1"/>
</dbReference>
<dbReference type="Proteomes" id="UP000235050">
    <property type="component" value="Unassembled WGS sequence"/>
</dbReference>
<accession>A0A2N5JBY7</accession>
<keyword evidence="10" id="KW-1185">Reference proteome</keyword>
<comment type="catalytic activity">
    <reaction evidence="1">
        <text>(2S)-2-acetolactate + H(+) = (R)-acetoin + CO2</text>
        <dbReference type="Rhea" id="RHEA:21580"/>
        <dbReference type="ChEBI" id="CHEBI:15378"/>
        <dbReference type="ChEBI" id="CHEBI:15686"/>
        <dbReference type="ChEBI" id="CHEBI:16526"/>
        <dbReference type="ChEBI" id="CHEBI:58476"/>
        <dbReference type="EC" id="4.1.1.5"/>
    </reaction>
</comment>
<dbReference type="PANTHER" id="PTHR35524:SF1">
    <property type="entry name" value="ALPHA-ACETOLACTATE DECARBOXYLASE"/>
    <property type="match status" value="1"/>
</dbReference>
<keyword evidence="8" id="KW-0456">Lyase</keyword>
<dbReference type="NCBIfam" id="TIGR01252">
    <property type="entry name" value="acetolac_decarb"/>
    <property type="match status" value="1"/>
</dbReference>
<dbReference type="Pfam" id="PF03306">
    <property type="entry name" value="AAL_decarboxy"/>
    <property type="match status" value="1"/>
</dbReference>
<comment type="similarity">
    <text evidence="3">Belongs to the alpha-acetolactate decarboxylase family.</text>
</comment>
<protein>
    <recommendedName>
        <fullName evidence="5">Alpha-acetolactate decarboxylase</fullName>
        <ecNumber evidence="4">4.1.1.5</ecNumber>
    </recommendedName>
</protein>
<dbReference type="GO" id="GO:0045151">
    <property type="term" value="P:acetoin biosynthetic process"/>
    <property type="evidence" value="ECO:0007669"/>
    <property type="project" value="UniProtKB-KW"/>
</dbReference>
<evidence type="ECO:0000256" key="2">
    <source>
        <dbReference type="ARBA" id="ARBA00005170"/>
    </source>
</evidence>
<keyword evidence="7" id="KW-0005">Acetoin biosynthesis</keyword>